<protein>
    <submittedName>
        <fullName evidence="2">Putative polyketide synthase</fullName>
    </submittedName>
</protein>
<feature type="domain" description="Thioester reductase (TE)" evidence="1">
    <location>
        <begin position="74"/>
        <end position="124"/>
    </location>
</feature>
<name>A0A0G2HD22_9PEZI</name>
<comment type="caution">
    <text evidence="2">The sequence shown here is derived from an EMBL/GenBank/DDBJ whole genome shotgun (WGS) entry which is preliminary data.</text>
</comment>
<keyword evidence="3" id="KW-1185">Reference proteome</keyword>
<gene>
    <name evidence="2" type="ORF">UCDDA912_g06966</name>
</gene>
<evidence type="ECO:0000313" key="3">
    <source>
        <dbReference type="Proteomes" id="UP000034680"/>
    </source>
</evidence>
<dbReference type="EMBL" id="LCUC01000265">
    <property type="protein sequence ID" value="KKY33058.1"/>
    <property type="molecule type" value="Genomic_DNA"/>
</dbReference>
<dbReference type="Pfam" id="PF07993">
    <property type="entry name" value="NAD_binding_4"/>
    <property type="match status" value="1"/>
</dbReference>
<dbReference type="Gene3D" id="3.40.50.720">
    <property type="entry name" value="NAD(P)-binding Rossmann-like Domain"/>
    <property type="match status" value="1"/>
</dbReference>
<reference evidence="2 3" key="1">
    <citation type="submission" date="2015-05" db="EMBL/GenBank/DDBJ databases">
        <title>Distinctive expansion of gene families associated with plant cell wall degradation and secondary metabolism in the genomes of grapevine trunk pathogens.</title>
        <authorList>
            <person name="Lawrence D.P."/>
            <person name="Travadon R."/>
            <person name="Rolshausen P.E."/>
            <person name="Baumgartner K."/>
        </authorList>
    </citation>
    <scope>NUCLEOTIDE SEQUENCE [LARGE SCALE GENOMIC DNA]</scope>
    <source>
        <strain evidence="2">DA912</strain>
    </source>
</reference>
<evidence type="ECO:0000259" key="1">
    <source>
        <dbReference type="Pfam" id="PF07993"/>
    </source>
</evidence>
<sequence>MPTYHGPVEPQSTFRRIDVRQRGFYIHKEQKIEDTGKVDYEAESTPPTDFAQRAFHDKILTASVARSKPERILKMGLRQGDRVPYFEGDLREPRLGLSEADGVPILGQVDAATHNGADTSHLQALP</sequence>
<dbReference type="STRING" id="1214573.A0A0G2HD22"/>
<proteinExistence type="predicted"/>
<dbReference type="AlphaFoldDB" id="A0A0G2HD22"/>
<accession>A0A0G2HD22</accession>
<dbReference type="InterPro" id="IPR013120">
    <property type="entry name" value="FAR_NAD-bd"/>
</dbReference>
<dbReference type="Proteomes" id="UP000034680">
    <property type="component" value="Unassembled WGS sequence"/>
</dbReference>
<reference evidence="2 3" key="2">
    <citation type="submission" date="2015-05" db="EMBL/GenBank/DDBJ databases">
        <authorList>
            <person name="Morales-Cruz A."/>
            <person name="Amrine K.C."/>
            <person name="Cantu D."/>
        </authorList>
    </citation>
    <scope>NUCLEOTIDE SEQUENCE [LARGE SCALE GENOMIC DNA]</scope>
    <source>
        <strain evidence="2">DA912</strain>
    </source>
</reference>
<evidence type="ECO:0000313" key="2">
    <source>
        <dbReference type="EMBL" id="KKY33058.1"/>
    </source>
</evidence>
<organism evidence="2 3">
    <name type="scientific">Diaporthe ampelina</name>
    <dbReference type="NCBI Taxonomy" id="1214573"/>
    <lineage>
        <taxon>Eukaryota</taxon>
        <taxon>Fungi</taxon>
        <taxon>Dikarya</taxon>
        <taxon>Ascomycota</taxon>
        <taxon>Pezizomycotina</taxon>
        <taxon>Sordariomycetes</taxon>
        <taxon>Sordariomycetidae</taxon>
        <taxon>Diaporthales</taxon>
        <taxon>Diaporthaceae</taxon>
        <taxon>Diaporthe</taxon>
    </lineage>
</organism>